<dbReference type="STRING" id="1095776.SAMN04515672_1579"/>
<dbReference type="PROSITE" id="PS51257">
    <property type="entry name" value="PROKAR_LIPOPROTEIN"/>
    <property type="match status" value="1"/>
</dbReference>
<organism evidence="3 4">
    <name type="scientific">Natronorubrum texcoconense</name>
    <dbReference type="NCBI Taxonomy" id="1095776"/>
    <lineage>
        <taxon>Archaea</taxon>
        <taxon>Methanobacteriati</taxon>
        <taxon>Methanobacteriota</taxon>
        <taxon>Stenosarchaea group</taxon>
        <taxon>Halobacteria</taxon>
        <taxon>Halobacteriales</taxon>
        <taxon>Natrialbaceae</taxon>
        <taxon>Natronorubrum</taxon>
    </lineage>
</organism>
<name>A0A1G8X1L5_9EURY</name>
<dbReference type="AlphaFoldDB" id="A0A1G8X1L5"/>
<dbReference type="InterPro" id="IPR028082">
    <property type="entry name" value="Peripla_BP_I"/>
</dbReference>
<evidence type="ECO:0000313" key="4">
    <source>
        <dbReference type="Proteomes" id="UP000198882"/>
    </source>
</evidence>
<dbReference type="SUPFAM" id="SSF53822">
    <property type="entry name" value="Periplasmic binding protein-like I"/>
    <property type="match status" value="1"/>
</dbReference>
<dbReference type="PANTHER" id="PTHR30483">
    <property type="entry name" value="LEUCINE-SPECIFIC-BINDING PROTEIN"/>
    <property type="match status" value="1"/>
</dbReference>
<evidence type="ECO:0000313" key="3">
    <source>
        <dbReference type="EMBL" id="SDJ84227.1"/>
    </source>
</evidence>
<sequence length="435" mass="47307">MVNNGRKRGGRSGIGRRTFIGAAGAGAVATTFAGCLGEDDDDIIRIGHLGPVQMDMGAGAENSAQLAVDQVNDDGGILDQEVELISEDSLADPGESMTATERMVEQENIDVLIGTFVSEVTQGIVDYVGEVDIPFLITGSADPITLTDTVGEDYDQFKNIFRSGPINSDLQALGMADYAEFLADEHGWTDFAHIADDAAWTVPFSENLPDELEDRGLNVVHEDRLAPGTDDFSPMLSDVSSADADAMLRFFAHNVGTGMLVNWRENEYEFGIEGIHVPGMSPEFWDDSEGAALYETTSQSGAAGAAEITEETVPFTEAYVEEYGDSRPSLPMYMGYNSYDAVFVYKNAVERAGTADYQADIDTIVDELLETDHTGATGEIEFYGPDSEYPHDVMETEVDGTISNFPVTQWQDEGEFECVFPRDFASADHLAPDWM</sequence>
<dbReference type="Gene3D" id="3.40.50.2300">
    <property type="match status" value="2"/>
</dbReference>
<evidence type="ECO:0000259" key="2">
    <source>
        <dbReference type="Pfam" id="PF13458"/>
    </source>
</evidence>
<evidence type="ECO:0000256" key="1">
    <source>
        <dbReference type="ARBA" id="ARBA00022729"/>
    </source>
</evidence>
<proteinExistence type="predicted"/>
<dbReference type="EMBL" id="FNFE01000002">
    <property type="protein sequence ID" value="SDJ84227.1"/>
    <property type="molecule type" value="Genomic_DNA"/>
</dbReference>
<keyword evidence="1" id="KW-0732">Signal</keyword>
<dbReference type="OrthoDB" id="200499at2157"/>
<dbReference type="Pfam" id="PF13458">
    <property type="entry name" value="Peripla_BP_6"/>
    <property type="match status" value="1"/>
</dbReference>
<dbReference type="InterPro" id="IPR028081">
    <property type="entry name" value="Leu-bd"/>
</dbReference>
<protein>
    <submittedName>
        <fullName evidence="3">Amino acid/amide ABC transporter substrate-binding protein, HAAT family</fullName>
    </submittedName>
</protein>
<dbReference type="InterPro" id="IPR051010">
    <property type="entry name" value="BCAA_transport"/>
</dbReference>
<gene>
    <name evidence="3" type="ORF">SAMN04515672_1579</name>
</gene>
<dbReference type="PANTHER" id="PTHR30483:SF6">
    <property type="entry name" value="PERIPLASMIC BINDING PROTEIN OF ABC TRANSPORTER FOR NATURAL AMINO ACIDS"/>
    <property type="match status" value="1"/>
</dbReference>
<dbReference type="Proteomes" id="UP000198882">
    <property type="component" value="Unassembled WGS sequence"/>
</dbReference>
<dbReference type="CDD" id="cd06345">
    <property type="entry name" value="PBP1_ABC_ligand_binding-like"/>
    <property type="match status" value="1"/>
</dbReference>
<feature type="domain" description="Leucine-binding protein" evidence="2">
    <location>
        <begin position="50"/>
        <end position="399"/>
    </location>
</feature>
<reference evidence="4" key="1">
    <citation type="submission" date="2016-10" db="EMBL/GenBank/DDBJ databases">
        <authorList>
            <person name="Varghese N."/>
            <person name="Submissions S."/>
        </authorList>
    </citation>
    <scope>NUCLEOTIDE SEQUENCE [LARGE SCALE GENOMIC DNA]</scope>
    <source>
        <strain evidence="4">B4,CECT 8067,JCM 17497</strain>
    </source>
</reference>
<accession>A0A1G8X1L5</accession>
<keyword evidence="4" id="KW-1185">Reference proteome</keyword>
<dbReference type="RefSeq" id="WP_175529252.1">
    <property type="nucleotide sequence ID" value="NZ_FNFE01000002.1"/>
</dbReference>